<feature type="compositionally biased region" description="Low complexity" evidence="2">
    <location>
        <begin position="611"/>
        <end position="627"/>
    </location>
</feature>
<dbReference type="RefSeq" id="WP_135250263.1">
    <property type="nucleotide sequence ID" value="NZ_SMLK01000004.1"/>
</dbReference>
<sequence>MNIYTYDNLEAVAAVMRAVPMIMSSGESGYKDMVKVMGMLGFIAALIGFFVNPTRMAALTWSGGFVLIYLLLFGPLTTTTVVIFDKGRPGTPVDRVEGVPVALAAVASVSSTVGYKLTQIFEDVTKVADNCDTGAICIFKFSEGGMMGGNKFMAKVQQAAQRGFAVVDPALEKDTNEFFSQCTSLDLSSGRLDYYQVSNAKDLWKAIENTSPARYVTYHVTPTKETFGSCQDAYANLKSRRDAQGEELKKRVAKEMFPNMSEANALEGVNAAFRQVNLATQVGDAAWQAKEFLLQNATINQFKRGIGRTGMDAGSASGVMLGTAEAASFASTNASFIVQARLAEEALPMIRNSVEAILYGIFPIVVLLLLVQQGPATATAVKGYVFALIWIQLWPPLYALVNYIGQVRSLAAMRAITQTTGADVGVAFSNYNDIYNGQLSDQAVVGYLVIAVPAIASAIVYGMNSAVGAIGGSGLIGSGGRAGEAAGSGNVQMGNVSLGQQHLGPSRVDADVFQRTSTHGSYTHNAETGEYLAGKSNSTQVDGLKMTINQQNAASMREDISKSLVASKSEQQSISNSINDQFTHLISKNEQFQKLVQESTGLKVDTSGTITQGVGSSQTMGQSSGTSETKERTSAQSVSTKAGVAVEFIVSAGGGVEHKGSKSANTSTGQQTTVQDQISAETKAQLLEKYQKQQTHNESEQHTDAAADTKSMNFSEARQRLNNLTKQIQQSEQALASLSHVSQNAASVEQDLVHQAAKNLNDRMGQTYFENLSDEEKREQLRQEGVHIIQDKLGLTEKQAQQLLDGSRESYASENLHAPQNPAATSEYLNDQHSLTGERLYGPRAGPNEKDQAKIYGYGPRPDDQPAPGAAKVQVGEALETFGKAMPSQQEQLRGKVAAVGNATGEAIDQPTESVPGELRSAESMATQVKVVTEQAQQGPNPIDIANKRRH</sequence>
<dbReference type="InterPro" id="IPR012931">
    <property type="entry name" value="TraG_N_Proteobacteria"/>
</dbReference>
<feature type="domain" description="TraG N-terminal Proteobacteria" evidence="4">
    <location>
        <begin position="3"/>
        <end position="473"/>
    </location>
</feature>
<reference evidence="5 6" key="1">
    <citation type="submission" date="2019-03" db="EMBL/GenBank/DDBJ databases">
        <title>Ramlibacter sp. 18x22-1, whole genome shotgun sequence.</title>
        <authorList>
            <person name="Zhang X."/>
            <person name="Feng G."/>
            <person name="Zhu H."/>
        </authorList>
    </citation>
    <scope>NUCLEOTIDE SEQUENCE [LARGE SCALE GENOMIC DNA]</scope>
    <source>
        <strain evidence="5 6">18x22-1</strain>
    </source>
</reference>
<feature type="compositionally biased region" description="Polar residues" evidence="2">
    <location>
        <begin position="662"/>
        <end position="676"/>
    </location>
</feature>
<dbReference type="AlphaFoldDB" id="A0A4Z0BL81"/>
<dbReference type="Pfam" id="PF07916">
    <property type="entry name" value="TraG_N"/>
    <property type="match status" value="1"/>
</dbReference>
<protein>
    <recommendedName>
        <fullName evidence="4">TraG N-terminal Proteobacteria domain-containing protein</fullName>
    </recommendedName>
</protein>
<keyword evidence="6" id="KW-1185">Reference proteome</keyword>
<name>A0A4Z0BL81_9BURK</name>
<feature type="coiled-coil region" evidence="1">
    <location>
        <begin position="714"/>
        <end position="741"/>
    </location>
</feature>
<keyword evidence="3" id="KW-1133">Transmembrane helix</keyword>
<evidence type="ECO:0000313" key="6">
    <source>
        <dbReference type="Proteomes" id="UP000297839"/>
    </source>
</evidence>
<feature type="region of interest" description="Disordered" evidence="2">
    <location>
        <begin position="606"/>
        <end position="638"/>
    </location>
</feature>
<organism evidence="5 6">
    <name type="scientific">Ramlibacter humi</name>
    <dbReference type="NCBI Taxonomy" id="2530451"/>
    <lineage>
        <taxon>Bacteria</taxon>
        <taxon>Pseudomonadati</taxon>
        <taxon>Pseudomonadota</taxon>
        <taxon>Betaproteobacteria</taxon>
        <taxon>Burkholderiales</taxon>
        <taxon>Comamonadaceae</taxon>
        <taxon>Ramlibacter</taxon>
    </lineage>
</organism>
<feature type="compositionally biased region" description="Basic and acidic residues" evidence="2">
    <location>
        <begin position="690"/>
        <end position="707"/>
    </location>
</feature>
<keyword evidence="3" id="KW-0472">Membrane</keyword>
<feature type="transmembrane region" description="Helical" evidence="3">
    <location>
        <begin position="33"/>
        <end position="51"/>
    </location>
</feature>
<feature type="region of interest" description="Disordered" evidence="2">
    <location>
        <begin position="690"/>
        <end position="710"/>
    </location>
</feature>
<feature type="region of interest" description="Disordered" evidence="2">
    <location>
        <begin position="655"/>
        <end position="676"/>
    </location>
</feature>
<evidence type="ECO:0000256" key="3">
    <source>
        <dbReference type="SAM" id="Phobius"/>
    </source>
</evidence>
<dbReference type="EMBL" id="SMLK01000004">
    <property type="protein sequence ID" value="TFZ00076.1"/>
    <property type="molecule type" value="Genomic_DNA"/>
</dbReference>
<dbReference type="OrthoDB" id="8610629at2"/>
<feature type="transmembrane region" description="Helical" evidence="3">
    <location>
        <begin position="384"/>
        <end position="404"/>
    </location>
</feature>
<evidence type="ECO:0000256" key="1">
    <source>
        <dbReference type="SAM" id="Coils"/>
    </source>
</evidence>
<feature type="region of interest" description="Disordered" evidence="2">
    <location>
        <begin position="841"/>
        <end position="870"/>
    </location>
</feature>
<comment type="caution">
    <text evidence="5">The sequence shown here is derived from an EMBL/GenBank/DDBJ whole genome shotgun (WGS) entry which is preliminary data.</text>
</comment>
<feature type="transmembrane region" description="Helical" evidence="3">
    <location>
        <begin position="444"/>
        <end position="463"/>
    </location>
</feature>
<accession>A0A4Z0BL81</accession>
<evidence type="ECO:0000256" key="2">
    <source>
        <dbReference type="SAM" id="MobiDB-lite"/>
    </source>
</evidence>
<gene>
    <name evidence="5" type="ORF">EZ216_13275</name>
</gene>
<feature type="transmembrane region" description="Helical" evidence="3">
    <location>
        <begin position="63"/>
        <end position="84"/>
    </location>
</feature>
<keyword evidence="1" id="KW-0175">Coiled coil</keyword>
<evidence type="ECO:0000313" key="5">
    <source>
        <dbReference type="EMBL" id="TFZ00076.1"/>
    </source>
</evidence>
<proteinExistence type="predicted"/>
<keyword evidence="3" id="KW-0812">Transmembrane</keyword>
<feature type="transmembrane region" description="Helical" evidence="3">
    <location>
        <begin position="356"/>
        <end position="372"/>
    </location>
</feature>
<dbReference type="Proteomes" id="UP000297839">
    <property type="component" value="Unassembled WGS sequence"/>
</dbReference>
<evidence type="ECO:0000259" key="4">
    <source>
        <dbReference type="Pfam" id="PF07916"/>
    </source>
</evidence>